<evidence type="ECO:0000313" key="8">
    <source>
        <dbReference type="Proteomes" id="UP000045706"/>
    </source>
</evidence>
<evidence type="ECO:0000313" key="6">
    <source>
        <dbReference type="EMBL" id="CRK36566.1"/>
    </source>
</evidence>
<dbReference type="AlphaFoldDB" id="A0A0G4MQP0"/>
<sequence>MISYALIAVATACLVLMSPYRETHGFIVYIAVALLCWETKYPHPPTITADADMYYETGRHIVSTNWMVIEDEISMIQSWLSFLKNRHPSYEGAIDSIWYLLESMLSSIITAALPATLLWCLHLILVFYQRMRKSFAYIMERLSNWLATPNVWSVTGTPGTYPLVDRPIDNQEPGVQDALDATADPSSSHHSDTMSPEQDQERVTGPAVPDTPCPSAREHALKVELLEMTLERNIVMRELEQANKEMEAMMAREALLSAALPTLAFSPVMRVASIAPLAPVVQPTPTLSTSTAVTMAIILPESSSDPVLGLVPPTTIVAIVPVSPPRPAPTVPMPAISSLEETLAIFDHPKFDIFRDKPDRSSPSADHNDEEMDDAPRCGPEEQPAFAAGLICVPENHTPVQINEEMESEISVTVPQQSMILNTVFSPIVGYPTMDVYQSQEVNMSEEVCRNDTPIALDAMQQDHSLISPIPIKGLLEDAPILAESNHPQIPPIHPMALLENTPILAELDQPQIHPIPLAALLEHTPIPEELDQPQIHPIPLTALLENTPIPAEPDYPQISPLPITALLENTPTPAEPVHPQIVPLPITALLENTPIPAEPDHSQISPTSLTTLLESTPHLAQPDTPSHDIKLQAPVTEVSAGQVPAGLTVASPEEVPESLSQMTTTGETVSQPEIAPEITAPTSATTDSEPSAKPEPSIASGSPRPPAPETPVVPKKPLRRKPKDPNAMFVSRNTVAKRKVNLGAGRKAEYEKEAKSSPSTANPPPRTARDELPPLPATPEPSKNRPRPRPHEDEDDPDRARKTPATTNAVVVLSPPQQGPAEIAQRRLFAPRKSRFTAEQVTGAHAAELADRERLDVALASRRAVEAEREEAKKKADEKLKK</sequence>
<keyword evidence="1" id="KW-0175">Coiled coil</keyword>
<proteinExistence type="predicted"/>
<evidence type="ECO:0000313" key="7">
    <source>
        <dbReference type="Proteomes" id="UP000044602"/>
    </source>
</evidence>
<dbReference type="Proteomes" id="UP000044602">
    <property type="component" value="Unassembled WGS sequence"/>
</dbReference>
<evidence type="ECO:0000313" key="5">
    <source>
        <dbReference type="EMBL" id="CRK33188.1"/>
    </source>
</evidence>
<dbReference type="Proteomes" id="UP000045706">
    <property type="component" value="Unassembled WGS sequence"/>
</dbReference>
<evidence type="ECO:0000256" key="4">
    <source>
        <dbReference type="SAM" id="SignalP"/>
    </source>
</evidence>
<keyword evidence="7" id="KW-1185">Reference proteome</keyword>
<dbReference type="EMBL" id="CVQI01025557">
    <property type="protein sequence ID" value="CRK33188.1"/>
    <property type="molecule type" value="Genomic_DNA"/>
</dbReference>
<feature type="coiled-coil region" evidence="1">
    <location>
        <begin position="851"/>
        <end position="883"/>
    </location>
</feature>
<evidence type="ECO:0000256" key="2">
    <source>
        <dbReference type="SAM" id="MobiDB-lite"/>
    </source>
</evidence>
<keyword evidence="3" id="KW-1133">Transmembrane helix</keyword>
<feature type="chain" id="PRO_5007404856" evidence="4">
    <location>
        <begin position="26"/>
        <end position="883"/>
    </location>
</feature>
<feature type="signal peptide" evidence="4">
    <location>
        <begin position="1"/>
        <end position="25"/>
    </location>
</feature>
<feature type="coiled-coil region" evidence="1">
    <location>
        <begin position="225"/>
        <end position="259"/>
    </location>
</feature>
<protein>
    <submittedName>
        <fullName evidence="6">Uncharacterized protein</fullName>
    </submittedName>
</protein>
<feature type="transmembrane region" description="Helical" evidence="3">
    <location>
        <begin position="108"/>
        <end position="128"/>
    </location>
</feature>
<keyword evidence="3" id="KW-0812">Transmembrane</keyword>
<organism evidence="6 7">
    <name type="scientific">Verticillium longisporum</name>
    <name type="common">Verticillium dahliae var. longisporum</name>
    <dbReference type="NCBI Taxonomy" id="100787"/>
    <lineage>
        <taxon>Eukaryota</taxon>
        <taxon>Fungi</taxon>
        <taxon>Dikarya</taxon>
        <taxon>Ascomycota</taxon>
        <taxon>Pezizomycotina</taxon>
        <taxon>Sordariomycetes</taxon>
        <taxon>Hypocreomycetidae</taxon>
        <taxon>Glomerellales</taxon>
        <taxon>Plectosphaerellaceae</taxon>
        <taxon>Verticillium</taxon>
    </lineage>
</organism>
<dbReference type="EMBL" id="CVQH01024194">
    <property type="protein sequence ID" value="CRK36566.1"/>
    <property type="molecule type" value="Genomic_DNA"/>
</dbReference>
<feature type="region of interest" description="Disordered" evidence="2">
    <location>
        <begin position="354"/>
        <end position="381"/>
    </location>
</feature>
<feature type="compositionally biased region" description="Polar residues" evidence="2">
    <location>
        <begin position="681"/>
        <end position="690"/>
    </location>
</feature>
<dbReference type="STRING" id="100787.A0A0G4MQP0"/>
<feature type="region of interest" description="Disordered" evidence="2">
    <location>
        <begin position="165"/>
        <end position="215"/>
    </location>
</feature>
<feature type="compositionally biased region" description="Polar residues" evidence="2">
    <location>
        <begin position="659"/>
        <end position="672"/>
    </location>
</feature>
<accession>A0A0G4MQP0</accession>
<keyword evidence="3" id="KW-0472">Membrane</keyword>
<evidence type="ECO:0000256" key="1">
    <source>
        <dbReference type="SAM" id="Coils"/>
    </source>
</evidence>
<evidence type="ECO:0000256" key="3">
    <source>
        <dbReference type="SAM" id="Phobius"/>
    </source>
</evidence>
<reference evidence="7 8" key="1">
    <citation type="submission" date="2015-05" db="EMBL/GenBank/DDBJ databases">
        <authorList>
            <person name="Fogelqvist Johan"/>
        </authorList>
    </citation>
    <scope>NUCLEOTIDE SEQUENCE [LARGE SCALE GENOMIC DNA]</scope>
    <source>
        <strain evidence="6">VL1</strain>
        <strain evidence="5">VL2</strain>
    </source>
</reference>
<feature type="region of interest" description="Disordered" evidence="2">
    <location>
        <begin position="650"/>
        <end position="823"/>
    </location>
</feature>
<feature type="compositionally biased region" description="Basic and acidic residues" evidence="2">
    <location>
        <begin position="747"/>
        <end position="756"/>
    </location>
</feature>
<name>A0A0G4MQP0_VERLO</name>
<keyword evidence="4" id="KW-0732">Signal</keyword>
<gene>
    <name evidence="6" type="ORF">BN1708_007080</name>
    <name evidence="5" type="ORF">BN1723_003891</name>
</gene>